<dbReference type="STRING" id="27342.A0A0H2S788"/>
<dbReference type="PANTHER" id="PTHR31451">
    <property type="match status" value="1"/>
</dbReference>
<evidence type="ECO:0000256" key="1">
    <source>
        <dbReference type="ARBA" id="ARBA00001678"/>
    </source>
</evidence>
<evidence type="ECO:0000256" key="9">
    <source>
        <dbReference type="SAM" id="SignalP"/>
    </source>
</evidence>
<feature type="chain" id="PRO_5005202087" description="mannan endo-1,4-beta-mannosidase" evidence="9">
    <location>
        <begin position="19"/>
        <end position="432"/>
    </location>
</feature>
<gene>
    <name evidence="11" type="ORF">SCHPADRAFT_33064</name>
</gene>
<dbReference type="SUPFAM" id="SSF51445">
    <property type="entry name" value="(Trans)glycosidases"/>
    <property type="match status" value="1"/>
</dbReference>
<dbReference type="PANTHER" id="PTHR31451:SF39">
    <property type="entry name" value="MANNAN ENDO-1,4-BETA-MANNOSIDASE 1"/>
    <property type="match status" value="1"/>
</dbReference>
<comment type="subcellular location">
    <subcellularLocation>
        <location evidence="2">Secreted</location>
    </subcellularLocation>
</comment>
<dbReference type="InterPro" id="IPR001547">
    <property type="entry name" value="Glyco_hydro_5"/>
</dbReference>
<dbReference type="EMBL" id="KQ085883">
    <property type="protein sequence ID" value="KLO20170.1"/>
    <property type="molecule type" value="Genomic_DNA"/>
</dbReference>
<dbReference type="GO" id="GO:0016985">
    <property type="term" value="F:mannan endo-1,4-beta-mannosidase activity"/>
    <property type="evidence" value="ECO:0007669"/>
    <property type="project" value="UniProtKB-EC"/>
</dbReference>
<dbReference type="Pfam" id="PF26410">
    <property type="entry name" value="GH5_mannosidase"/>
    <property type="match status" value="1"/>
</dbReference>
<evidence type="ECO:0000256" key="3">
    <source>
        <dbReference type="ARBA" id="ARBA00005641"/>
    </source>
</evidence>
<evidence type="ECO:0000256" key="6">
    <source>
        <dbReference type="ARBA" id="ARBA00022729"/>
    </source>
</evidence>
<dbReference type="OrthoDB" id="406631at2759"/>
<evidence type="ECO:0000256" key="8">
    <source>
        <dbReference type="ARBA" id="ARBA00023295"/>
    </source>
</evidence>
<sequence length="432" mass="48169">MRLCAFISLLCLSSFVSGRNAPHSERKRAVPEGFVTTNHGQFELDGKPFNFVGANSYWLPLLTTSDDVEKTFLGMRDQGVKVVRTWGFNAINGSELAGALESGLTYYQVWNSTKFVLNEDSQGLQRLDNVVSTAGKYGIKMIVTFTNNWIGYGGSDLYINWMLGSGATHDEFFTNENIISAYQSYVKTIVNRYKTSPSIFAWELMNEARCLSDTIPAGPNCVPGSETLNTWYSRQSDFVRSLDPFHMITTGGEGQFFWENPPILWSNGVASTDYNFNGQAGEDFDKTLSLPNIDFGVYHMYPQTWYPQLDFPGSNFTVQGWGLGWMQDHIQAAKAIGKPLVLEEFGISGLKNKSTVYKEWVDFALESGHAGVMPWQFGQLGLTEDGGNRLIKYADMILNGASPNDGNTFYANETSIDDIFINAAKVMAQRSQ</sequence>
<dbReference type="InterPro" id="IPR017853">
    <property type="entry name" value="GH"/>
</dbReference>
<evidence type="ECO:0000256" key="2">
    <source>
        <dbReference type="ARBA" id="ARBA00004613"/>
    </source>
</evidence>
<dbReference type="InParanoid" id="A0A0H2S788"/>
<dbReference type="GO" id="GO:0005576">
    <property type="term" value="C:extracellular region"/>
    <property type="evidence" value="ECO:0007669"/>
    <property type="project" value="UniProtKB-SubCell"/>
</dbReference>
<dbReference type="Proteomes" id="UP000053477">
    <property type="component" value="Unassembled WGS sequence"/>
</dbReference>
<proteinExistence type="inferred from homology"/>
<keyword evidence="7 11" id="KW-0378">Hydrolase</keyword>
<keyword evidence="6 9" id="KW-0732">Signal</keyword>
<evidence type="ECO:0000256" key="4">
    <source>
        <dbReference type="ARBA" id="ARBA00012706"/>
    </source>
</evidence>
<evidence type="ECO:0000256" key="7">
    <source>
        <dbReference type="ARBA" id="ARBA00022801"/>
    </source>
</evidence>
<dbReference type="InterPro" id="IPR045053">
    <property type="entry name" value="MAN-like"/>
</dbReference>
<dbReference type="EC" id="3.2.1.78" evidence="4"/>
<comment type="similarity">
    <text evidence="3">Belongs to the glycosyl hydrolase 5 (cellulase A) family.</text>
</comment>
<dbReference type="GO" id="GO:0046355">
    <property type="term" value="P:mannan catabolic process"/>
    <property type="evidence" value="ECO:0007669"/>
    <property type="project" value="UniProtKB-ARBA"/>
</dbReference>
<evidence type="ECO:0000256" key="5">
    <source>
        <dbReference type="ARBA" id="ARBA00022525"/>
    </source>
</evidence>
<comment type="catalytic activity">
    <reaction evidence="1">
        <text>Random hydrolysis of (1-&gt;4)-beta-D-mannosidic linkages in mannans, galactomannans and glucomannans.</text>
        <dbReference type="EC" id="3.2.1.78"/>
    </reaction>
</comment>
<protein>
    <recommendedName>
        <fullName evidence="4">mannan endo-1,4-beta-mannosidase</fullName>
        <ecNumber evidence="4">3.2.1.78</ecNumber>
    </recommendedName>
</protein>
<keyword evidence="8" id="KW-0326">Glycosidase</keyword>
<dbReference type="Gene3D" id="3.20.20.80">
    <property type="entry name" value="Glycosidases"/>
    <property type="match status" value="1"/>
</dbReference>
<keyword evidence="5" id="KW-0964">Secreted</keyword>
<accession>A0A0H2S788</accession>
<evidence type="ECO:0000313" key="12">
    <source>
        <dbReference type="Proteomes" id="UP000053477"/>
    </source>
</evidence>
<reference evidence="11 12" key="1">
    <citation type="submission" date="2015-04" db="EMBL/GenBank/DDBJ databases">
        <title>Complete genome sequence of Schizopora paradoxa KUC8140, a cosmopolitan wood degrader in East Asia.</title>
        <authorList>
            <consortium name="DOE Joint Genome Institute"/>
            <person name="Min B."/>
            <person name="Park H."/>
            <person name="Jang Y."/>
            <person name="Kim J.-J."/>
            <person name="Kim K.H."/>
            <person name="Pangilinan J."/>
            <person name="Lipzen A."/>
            <person name="Riley R."/>
            <person name="Grigoriev I.V."/>
            <person name="Spatafora J.W."/>
            <person name="Choi I.-G."/>
        </authorList>
    </citation>
    <scope>NUCLEOTIDE SEQUENCE [LARGE SCALE GENOMIC DNA]</scope>
    <source>
        <strain evidence="11 12">KUC8140</strain>
    </source>
</reference>
<evidence type="ECO:0000259" key="10">
    <source>
        <dbReference type="Pfam" id="PF26410"/>
    </source>
</evidence>
<dbReference type="AlphaFoldDB" id="A0A0H2S788"/>
<feature type="domain" description="Glycoside hydrolase family 5" evidence="10">
    <location>
        <begin position="33"/>
        <end position="348"/>
    </location>
</feature>
<evidence type="ECO:0000313" key="11">
    <source>
        <dbReference type="EMBL" id="KLO20170.1"/>
    </source>
</evidence>
<name>A0A0H2S788_9AGAM</name>
<keyword evidence="12" id="KW-1185">Reference proteome</keyword>
<organism evidence="11 12">
    <name type="scientific">Schizopora paradoxa</name>
    <dbReference type="NCBI Taxonomy" id="27342"/>
    <lineage>
        <taxon>Eukaryota</taxon>
        <taxon>Fungi</taxon>
        <taxon>Dikarya</taxon>
        <taxon>Basidiomycota</taxon>
        <taxon>Agaricomycotina</taxon>
        <taxon>Agaricomycetes</taxon>
        <taxon>Hymenochaetales</taxon>
        <taxon>Schizoporaceae</taxon>
        <taxon>Schizopora</taxon>
    </lineage>
</organism>
<feature type="signal peptide" evidence="9">
    <location>
        <begin position="1"/>
        <end position="18"/>
    </location>
</feature>